<dbReference type="InterPro" id="IPR041698">
    <property type="entry name" value="Methyltransf_25"/>
</dbReference>
<keyword evidence="2" id="KW-0808">Transferase</keyword>
<protein>
    <submittedName>
        <fullName evidence="2">Class I SAM-dependent methyltransferase</fullName>
    </submittedName>
</protein>
<evidence type="ECO:0000313" key="2">
    <source>
        <dbReference type="EMBL" id="MBD1549198.1"/>
    </source>
</evidence>
<evidence type="ECO:0000313" key="3">
    <source>
        <dbReference type="Proteomes" id="UP000598467"/>
    </source>
</evidence>
<dbReference type="PANTHER" id="PTHR43464">
    <property type="entry name" value="METHYLTRANSFERASE"/>
    <property type="match status" value="1"/>
</dbReference>
<dbReference type="GO" id="GO:0010420">
    <property type="term" value="F:polyprenyldihydroxybenzoate methyltransferase activity"/>
    <property type="evidence" value="ECO:0007669"/>
    <property type="project" value="TreeGrafter"/>
</dbReference>
<gene>
    <name evidence="2" type="ORF">HK439_23300</name>
</gene>
<dbReference type="SUPFAM" id="SSF53335">
    <property type="entry name" value="S-adenosyl-L-methionine-dependent methyltransferases"/>
    <property type="match status" value="1"/>
</dbReference>
<keyword evidence="2" id="KW-0489">Methyltransferase</keyword>
<dbReference type="PANTHER" id="PTHR43464:SF23">
    <property type="entry name" value="JUVENILE HORMONE ACID O-METHYLTRANSFERASE"/>
    <property type="match status" value="1"/>
</dbReference>
<dbReference type="InterPro" id="IPR029063">
    <property type="entry name" value="SAM-dependent_MTases_sf"/>
</dbReference>
<feature type="domain" description="Methyltransferase" evidence="1">
    <location>
        <begin position="86"/>
        <end position="178"/>
    </location>
</feature>
<proteinExistence type="predicted"/>
<dbReference type="CDD" id="cd02440">
    <property type="entry name" value="AdoMet_MTases"/>
    <property type="match status" value="1"/>
</dbReference>
<comment type="caution">
    <text evidence="2">The sequence shown here is derived from an EMBL/GenBank/DDBJ whole genome shotgun (WGS) entry which is preliminary data.</text>
</comment>
<evidence type="ECO:0000259" key="1">
    <source>
        <dbReference type="Pfam" id="PF13649"/>
    </source>
</evidence>
<dbReference type="AlphaFoldDB" id="A0A926P3U3"/>
<dbReference type="Proteomes" id="UP000598467">
    <property type="component" value="Unassembled WGS sequence"/>
</dbReference>
<dbReference type="EMBL" id="JABFCZ010000032">
    <property type="protein sequence ID" value="MBD1549198.1"/>
    <property type="molecule type" value="Genomic_DNA"/>
</dbReference>
<dbReference type="Pfam" id="PF13649">
    <property type="entry name" value="Methyltransf_25"/>
    <property type="match status" value="1"/>
</dbReference>
<sequence length="241" mass="26472">MGAQGMSNIGDPKSAEFLARRDAARERIDRLTGADGGDAEDRQTWFRAVYREAGGDPAAVPWADLAPKKALVDWLARNPGNGASALDVACGLGDNAEALASAGYRTTAFDLAPEAIDWAKKRFPESTVDYQAADLFALPENWTDKFDLVHECYTLQALKDPMRHDAIGVLAGLVAPGGRLLMITRSRGEGSDAKGPPWPMMPSEWLRFTEHGLTLIDEDYYNVERPDRTIPHVMALFRKPE</sequence>
<reference evidence="2" key="1">
    <citation type="submission" date="2020-05" db="EMBL/GenBank/DDBJ databases">
        <title>Identification of trans-AT polyketide cluster in two marine bacteria, producers of a novel glutaramide-containing polyketide sesbanimide D and analogs.</title>
        <authorList>
            <person name="Kacar D."/>
            <person name="Rodriguez P."/>
            <person name="Canedo L."/>
            <person name="Gonzalez E."/>
            <person name="Galan B."/>
            <person name="De La Calle F."/>
            <person name="Garcia J.L."/>
        </authorList>
    </citation>
    <scope>NUCLEOTIDE SEQUENCE</scope>
    <source>
        <strain evidence="2">PHM038</strain>
    </source>
</reference>
<name>A0A926P3U3_9HYPH</name>
<accession>A0A926P3U3</accession>
<dbReference type="Gene3D" id="3.40.50.150">
    <property type="entry name" value="Vaccinia Virus protein VP39"/>
    <property type="match status" value="1"/>
</dbReference>
<organism evidence="2 3">
    <name type="scientific">Roseibium aggregatum</name>
    <dbReference type="NCBI Taxonomy" id="187304"/>
    <lineage>
        <taxon>Bacteria</taxon>
        <taxon>Pseudomonadati</taxon>
        <taxon>Pseudomonadota</taxon>
        <taxon>Alphaproteobacteria</taxon>
        <taxon>Hyphomicrobiales</taxon>
        <taxon>Stappiaceae</taxon>
        <taxon>Roseibium</taxon>
    </lineage>
</organism>
<dbReference type="GO" id="GO:0032259">
    <property type="term" value="P:methylation"/>
    <property type="evidence" value="ECO:0007669"/>
    <property type="project" value="UniProtKB-KW"/>
</dbReference>